<dbReference type="EMBL" id="BMCK01000005">
    <property type="protein sequence ID" value="GGD28905.1"/>
    <property type="molecule type" value="Genomic_DNA"/>
</dbReference>
<dbReference type="Proteomes" id="UP000630594">
    <property type="component" value="Unassembled WGS sequence"/>
</dbReference>
<keyword evidence="2" id="KW-1185">Reference proteome</keyword>
<proteinExistence type="predicted"/>
<reference evidence="2" key="1">
    <citation type="journal article" date="2019" name="Int. J. Syst. Evol. Microbiol.">
        <title>The Global Catalogue of Microorganisms (GCM) 10K type strain sequencing project: providing services to taxonomists for standard genome sequencing and annotation.</title>
        <authorList>
            <consortium name="The Broad Institute Genomics Platform"/>
            <consortium name="The Broad Institute Genome Sequencing Center for Infectious Disease"/>
            <person name="Wu L."/>
            <person name="Ma J."/>
        </authorList>
    </citation>
    <scope>NUCLEOTIDE SEQUENCE [LARGE SCALE GENOMIC DNA]</scope>
    <source>
        <strain evidence="2">CCM 7403</strain>
    </source>
</reference>
<evidence type="ECO:0000313" key="2">
    <source>
        <dbReference type="Proteomes" id="UP000630594"/>
    </source>
</evidence>
<evidence type="ECO:0000313" key="1">
    <source>
        <dbReference type="EMBL" id="GGD28905.1"/>
    </source>
</evidence>
<gene>
    <name evidence="1" type="ORF">GCM10007231_30530</name>
</gene>
<accession>A0ABQ1QJ10</accession>
<protein>
    <submittedName>
        <fullName evidence="1">Uncharacterized protein</fullName>
    </submittedName>
</protein>
<organism evidence="1 2">
    <name type="scientific">Nocardioides daphniae</name>
    <dbReference type="NCBI Taxonomy" id="402297"/>
    <lineage>
        <taxon>Bacteria</taxon>
        <taxon>Bacillati</taxon>
        <taxon>Actinomycetota</taxon>
        <taxon>Actinomycetes</taxon>
        <taxon>Propionibacteriales</taxon>
        <taxon>Nocardioidaceae</taxon>
        <taxon>Nocardioides</taxon>
    </lineage>
</organism>
<sequence>MTGGTRLVKELGVDQVHLAQVGLERVTTHARAVLHVLTRVRVALDAAPGHERDRLHGCLAEPVLAVAADSDDPGR</sequence>
<comment type="caution">
    <text evidence="1">The sequence shown here is derived from an EMBL/GenBank/DDBJ whole genome shotgun (WGS) entry which is preliminary data.</text>
</comment>
<name>A0ABQ1QJ10_9ACTN</name>